<gene>
    <name evidence="1" type="ORF">S01H1_54771</name>
</gene>
<dbReference type="AlphaFoldDB" id="X0W9I2"/>
<organism evidence="1">
    <name type="scientific">marine sediment metagenome</name>
    <dbReference type="NCBI Taxonomy" id="412755"/>
    <lineage>
        <taxon>unclassified sequences</taxon>
        <taxon>metagenomes</taxon>
        <taxon>ecological metagenomes</taxon>
    </lineage>
</organism>
<comment type="caution">
    <text evidence="1">The sequence shown here is derived from an EMBL/GenBank/DDBJ whole genome shotgun (WGS) entry which is preliminary data.</text>
</comment>
<proteinExistence type="predicted"/>
<dbReference type="EMBL" id="BARS01035557">
    <property type="protein sequence ID" value="GAG19887.1"/>
    <property type="molecule type" value="Genomic_DNA"/>
</dbReference>
<feature type="non-terminal residue" evidence="1">
    <location>
        <position position="149"/>
    </location>
</feature>
<sequence>MASTSQLLTWIELELHGWNREGPRGTRALLNEAQKILLEQEAEQNLLFNPLTGDLPFLETTAGLFVYNIPAVGGVLPYWLIKAIVVDEGATLSGEHWHFEDFYFANQLYHKVLNTRALTEGSSPNLLASIAFIKEDPGTTTDVFRIAGY</sequence>
<protein>
    <submittedName>
        <fullName evidence="1">Uncharacterized protein</fullName>
    </submittedName>
</protein>
<reference evidence="1" key="1">
    <citation type="journal article" date="2014" name="Front. Microbiol.">
        <title>High frequency of phylogenetically diverse reductive dehalogenase-homologous genes in deep subseafloor sedimentary metagenomes.</title>
        <authorList>
            <person name="Kawai M."/>
            <person name="Futagami T."/>
            <person name="Toyoda A."/>
            <person name="Takaki Y."/>
            <person name="Nishi S."/>
            <person name="Hori S."/>
            <person name="Arai W."/>
            <person name="Tsubouchi T."/>
            <person name="Morono Y."/>
            <person name="Uchiyama I."/>
            <person name="Ito T."/>
            <person name="Fujiyama A."/>
            <person name="Inagaki F."/>
            <person name="Takami H."/>
        </authorList>
    </citation>
    <scope>NUCLEOTIDE SEQUENCE</scope>
    <source>
        <strain evidence="1">Expedition CK06-06</strain>
    </source>
</reference>
<accession>X0W9I2</accession>
<evidence type="ECO:0000313" key="1">
    <source>
        <dbReference type="EMBL" id="GAG19887.1"/>
    </source>
</evidence>
<name>X0W9I2_9ZZZZ</name>